<keyword evidence="5" id="KW-1185">Reference proteome</keyword>
<protein>
    <recommendedName>
        <fullName evidence="3">LAIKA domain-containing protein</fullName>
    </recommendedName>
</protein>
<dbReference type="EnsemblMetazoa" id="AMAM002220-RA">
    <property type="protein sequence ID" value="AMAM002220-PA"/>
    <property type="gene ID" value="AMAM002220"/>
</dbReference>
<evidence type="ECO:0000313" key="5">
    <source>
        <dbReference type="Proteomes" id="UP000075901"/>
    </source>
</evidence>
<feature type="compositionally biased region" description="Basic and acidic residues" evidence="2">
    <location>
        <begin position="201"/>
        <end position="210"/>
    </location>
</feature>
<organism evidence="4 5">
    <name type="scientific">Anopheles maculatus</name>
    <dbReference type="NCBI Taxonomy" id="74869"/>
    <lineage>
        <taxon>Eukaryota</taxon>
        <taxon>Metazoa</taxon>
        <taxon>Ecdysozoa</taxon>
        <taxon>Arthropoda</taxon>
        <taxon>Hexapoda</taxon>
        <taxon>Insecta</taxon>
        <taxon>Pterygota</taxon>
        <taxon>Neoptera</taxon>
        <taxon>Endopterygota</taxon>
        <taxon>Diptera</taxon>
        <taxon>Nematocera</taxon>
        <taxon>Culicoidea</taxon>
        <taxon>Culicidae</taxon>
        <taxon>Anophelinae</taxon>
        <taxon>Anopheles</taxon>
        <taxon>Anopheles maculatus group</taxon>
    </lineage>
</organism>
<dbReference type="InterPro" id="IPR045353">
    <property type="entry name" value="LAIKA"/>
</dbReference>
<dbReference type="GO" id="GO:0006355">
    <property type="term" value="P:regulation of DNA-templated transcription"/>
    <property type="evidence" value="ECO:0007669"/>
    <property type="project" value="InterPro"/>
</dbReference>
<feature type="compositionally biased region" description="Basic and acidic residues" evidence="2">
    <location>
        <begin position="547"/>
        <end position="564"/>
    </location>
</feature>
<dbReference type="Pfam" id="PF19256">
    <property type="entry name" value="LAIKA"/>
    <property type="match status" value="1"/>
</dbReference>
<feature type="compositionally biased region" description="Basic and acidic residues" evidence="2">
    <location>
        <begin position="230"/>
        <end position="271"/>
    </location>
</feature>
<dbReference type="AlphaFoldDB" id="A0A182S987"/>
<feature type="compositionally biased region" description="Basic and acidic residues" evidence="2">
    <location>
        <begin position="340"/>
        <end position="356"/>
    </location>
</feature>
<feature type="domain" description="LAIKA" evidence="3">
    <location>
        <begin position="125"/>
        <end position="192"/>
    </location>
</feature>
<dbReference type="PANTHER" id="PTHR14304">
    <property type="entry name" value="CELL DIVISION CYCLE AND APOPTOSIS REGULATOR PROTEIN"/>
    <property type="match status" value="1"/>
</dbReference>
<reference evidence="4" key="2">
    <citation type="submission" date="2020-05" db="UniProtKB">
        <authorList>
            <consortium name="EnsemblMetazoa"/>
        </authorList>
    </citation>
    <scope>IDENTIFICATION</scope>
    <source>
        <strain evidence="4">maculatus3</strain>
    </source>
</reference>
<feature type="compositionally biased region" description="Basic and acidic residues" evidence="2">
    <location>
        <begin position="571"/>
        <end position="589"/>
    </location>
</feature>
<evidence type="ECO:0000256" key="1">
    <source>
        <dbReference type="SAM" id="Coils"/>
    </source>
</evidence>
<dbReference type="PANTHER" id="PTHR14304:SF11">
    <property type="entry name" value="SAP DOMAIN-CONTAINING PROTEIN"/>
    <property type="match status" value="1"/>
</dbReference>
<reference evidence="5" key="1">
    <citation type="submission" date="2013-09" db="EMBL/GenBank/DDBJ databases">
        <title>The Genome Sequence of Anopheles maculatus species B.</title>
        <authorList>
            <consortium name="The Broad Institute Genomics Platform"/>
            <person name="Neafsey D.E."/>
            <person name="Besansky N."/>
            <person name="Howell P."/>
            <person name="Walton C."/>
            <person name="Young S.K."/>
            <person name="Zeng Q."/>
            <person name="Gargeya S."/>
            <person name="Fitzgerald M."/>
            <person name="Haas B."/>
            <person name="Abouelleil A."/>
            <person name="Allen A.W."/>
            <person name="Alvarado L."/>
            <person name="Arachchi H.M."/>
            <person name="Berlin A.M."/>
            <person name="Chapman S.B."/>
            <person name="Gainer-Dewar J."/>
            <person name="Goldberg J."/>
            <person name="Griggs A."/>
            <person name="Gujja S."/>
            <person name="Hansen M."/>
            <person name="Howarth C."/>
            <person name="Imamovic A."/>
            <person name="Ireland A."/>
            <person name="Larimer J."/>
            <person name="McCowan C."/>
            <person name="Murphy C."/>
            <person name="Pearson M."/>
            <person name="Poon T.W."/>
            <person name="Priest M."/>
            <person name="Roberts A."/>
            <person name="Saif S."/>
            <person name="Shea T."/>
            <person name="Sisk P."/>
            <person name="Sykes S."/>
            <person name="Wortman J."/>
            <person name="Nusbaum C."/>
            <person name="Birren B."/>
        </authorList>
    </citation>
    <scope>NUCLEOTIDE SEQUENCE [LARGE SCALE GENOMIC DNA]</scope>
    <source>
        <strain evidence="5">maculatus3</strain>
    </source>
</reference>
<evidence type="ECO:0000256" key="2">
    <source>
        <dbReference type="SAM" id="MobiDB-lite"/>
    </source>
</evidence>
<evidence type="ECO:0000259" key="3">
    <source>
        <dbReference type="Pfam" id="PF19256"/>
    </source>
</evidence>
<accession>A0A182S987</accession>
<feature type="compositionally biased region" description="Low complexity" evidence="2">
    <location>
        <begin position="71"/>
        <end position="83"/>
    </location>
</feature>
<sequence length="635" mass="69431">MAATINEEEVATATEEPDSNTPASTEDVVKTEPEDSSVDVKTGTTDVEMQDVSDAPPKEAPAAGTNESKAKTAVASATKGTSSEANKTEAEAVTTSASSARKKEQTAVVKLSEKERKNLERWYTMPKEPHVLVHPSRTAKSGKFDCSVVSLSVLLDYRPEDTKEHSFEVALFAELFNDMLARDFGYKIYSELHKLAKRANEKAADTKKDGTAAVSGTENAKGGGETSNGEDSKQGATDKNESARGKDDKEQNDRKRRQRSVDDDHRTAKPDTEPARFYTVLPELLLSFVYFDITQCGYMVEKDLVELIYSLGLNLSRSQIRKTVGDVAAAKHTLHYRQLTDKALDTDKPHGKKGGDEAAPAQLPELATDDLTESDLTESQALELARGNTDYMCQLQSSVLQLVNGGGDESTQEPASKKMKTEPTQDLPSTSDGLVEYNGTIVDVGKSLEQTKIIEQARERAERSLEMVRTMNEELTTSNKRSTQHISELLADLKAAKKKLSDNEQTIRDLTRKNTEYHSILTSVYDRVRPAVSIPDRKRSTSTVSISKRESSKEKTSAPKDKEAGTGASQDAKKADKSVGETDKGKREPTAVPQTGERMEETPSQQNVTKDGAATANETERPEGATVVAKSENHE</sequence>
<feature type="region of interest" description="Disordered" evidence="2">
    <location>
        <begin position="404"/>
        <end position="432"/>
    </location>
</feature>
<name>A0A182S987_9DIPT</name>
<feature type="region of interest" description="Disordered" evidence="2">
    <location>
        <begin position="201"/>
        <end position="271"/>
    </location>
</feature>
<feature type="region of interest" description="Disordered" evidence="2">
    <location>
        <begin position="535"/>
        <end position="635"/>
    </location>
</feature>
<feature type="region of interest" description="Disordered" evidence="2">
    <location>
        <begin position="1"/>
        <end position="108"/>
    </location>
</feature>
<proteinExistence type="predicted"/>
<keyword evidence="1" id="KW-0175">Coiled coil</keyword>
<dbReference type="GO" id="GO:0005634">
    <property type="term" value="C:nucleus"/>
    <property type="evidence" value="ECO:0007669"/>
    <property type="project" value="TreeGrafter"/>
</dbReference>
<feature type="region of interest" description="Disordered" evidence="2">
    <location>
        <begin position="340"/>
        <end position="374"/>
    </location>
</feature>
<dbReference type="VEuPathDB" id="VectorBase:AMAM002220"/>
<feature type="compositionally biased region" description="Acidic residues" evidence="2">
    <location>
        <begin position="1"/>
        <end position="18"/>
    </location>
</feature>
<dbReference type="Proteomes" id="UP000075901">
    <property type="component" value="Unassembled WGS sequence"/>
</dbReference>
<evidence type="ECO:0000313" key="4">
    <source>
        <dbReference type="EnsemblMetazoa" id="AMAM002220-PA"/>
    </source>
</evidence>
<feature type="coiled-coil region" evidence="1">
    <location>
        <begin position="454"/>
        <end position="513"/>
    </location>
</feature>
<dbReference type="InterPro" id="IPR025224">
    <property type="entry name" value="CCAR1/CCAR2"/>
</dbReference>